<comment type="subcellular location">
    <subcellularLocation>
        <location evidence="1">Cytoplasm</location>
        <location evidence="1">Cytoskeleton</location>
        <location evidence="1">Cilium axoneme</location>
    </subcellularLocation>
</comment>
<evidence type="ECO:0000313" key="5">
    <source>
        <dbReference type="EMBL" id="KAK3247692.1"/>
    </source>
</evidence>
<evidence type="ECO:0000256" key="2">
    <source>
        <dbReference type="ARBA" id="ARBA00022614"/>
    </source>
</evidence>
<dbReference type="Proteomes" id="UP001190700">
    <property type="component" value="Unassembled WGS sequence"/>
</dbReference>
<reference evidence="5 6" key="1">
    <citation type="journal article" date="2015" name="Genome Biol. Evol.">
        <title>Comparative Genomics of a Bacterivorous Green Alga Reveals Evolutionary Causalities and Consequences of Phago-Mixotrophic Mode of Nutrition.</title>
        <authorList>
            <person name="Burns J.A."/>
            <person name="Paasch A."/>
            <person name="Narechania A."/>
            <person name="Kim E."/>
        </authorList>
    </citation>
    <scope>NUCLEOTIDE SEQUENCE [LARGE SCALE GENOMIC DNA]</scope>
    <source>
        <strain evidence="5 6">PLY_AMNH</strain>
    </source>
</reference>
<evidence type="ECO:0000313" key="6">
    <source>
        <dbReference type="Proteomes" id="UP001190700"/>
    </source>
</evidence>
<evidence type="ECO:0000256" key="3">
    <source>
        <dbReference type="ARBA" id="ARBA00022737"/>
    </source>
</evidence>
<feature type="compositionally biased region" description="Low complexity" evidence="4">
    <location>
        <begin position="392"/>
        <end position="405"/>
    </location>
</feature>
<dbReference type="InterPro" id="IPR050216">
    <property type="entry name" value="LRR_domain-containing"/>
</dbReference>
<dbReference type="InterPro" id="IPR001611">
    <property type="entry name" value="Leu-rich_rpt"/>
</dbReference>
<evidence type="ECO:0000256" key="4">
    <source>
        <dbReference type="SAM" id="MobiDB-lite"/>
    </source>
</evidence>
<dbReference type="SUPFAM" id="SSF52058">
    <property type="entry name" value="L domain-like"/>
    <property type="match status" value="1"/>
</dbReference>
<dbReference type="InterPro" id="IPR003591">
    <property type="entry name" value="Leu-rich_rpt_typical-subtyp"/>
</dbReference>
<dbReference type="InterPro" id="IPR032675">
    <property type="entry name" value="LRR_dom_sf"/>
</dbReference>
<feature type="compositionally biased region" description="Basic and acidic residues" evidence="4">
    <location>
        <begin position="484"/>
        <end position="504"/>
    </location>
</feature>
<proteinExistence type="predicted"/>
<feature type="compositionally biased region" description="Polar residues" evidence="4">
    <location>
        <begin position="532"/>
        <end position="544"/>
    </location>
</feature>
<dbReference type="EMBL" id="LGRX02028744">
    <property type="protein sequence ID" value="KAK3247692.1"/>
    <property type="molecule type" value="Genomic_DNA"/>
</dbReference>
<dbReference type="GO" id="GO:0005930">
    <property type="term" value="C:axoneme"/>
    <property type="evidence" value="ECO:0007669"/>
    <property type="project" value="UniProtKB-SubCell"/>
</dbReference>
<protein>
    <submittedName>
        <fullName evidence="5">Uncharacterized protein</fullName>
    </submittedName>
</protein>
<sequence>MGTWLGGIVYDVAPANTRDLSHVYGRAEGPKKKSISTLPLSQHIIRLENRDLTEVPQKILQQEKLQSLVLSNNCFAEIPASVATLRHLTKLDFSNNSIKLVAPEIGNLPHLEEVLLENNCITSLPEALGRIAALKLLNLNGNPLKANDTSGPHLAQIWYGTEEEASAVVPAQELRRQSAAVLQHLRRLLPEDLQVEVAQQVARLRRKEAAKLLDAARTYADASLIAEAVDAARTAGVSAGEVMLAEASLAAALELRASAEARVLARVTSALARWQACAGIDASSAGRAPAADAGTLKRSSSGRAAGNAAFMEPVASTAEPDYGPDWRDALAVQRDLKKEATEVRISAMAELKLEAEAKAQDQPSDRISWQGDITSMFVKKGMSKVDRERRAASASSHEAPVADAVKGGGGGVKSAPAEKGKAAYSDWQRQKREQQRMKEQARDDYRKERQLRAQQERLERVVAEERHARLESSWGGRSSGALPKDAKRSARSAEDDGVRDSREEGTEEEYLEALQTDIPGTKHPSETLPQAWANTGVTSYFTED</sequence>
<comment type="caution">
    <text evidence="5">The sequence shown here is derived from an EMBL/GenBank/DDBJ whole genome shotgun (WGS) entry which is preliminary data.</text>
</comment>
<keyword evidence="3" id="KW-0677">Repeat</keyword>
<organism evidence="5 6">
    <name type="scientific">Cymbomonas tetramitiformis</name>
    <dbReference type="NCBI Taxonomy" id="36881"/>
    <lineage>
        <taxon>Eukaryota</taxon>
        <taxon>Viridiplantae</taxon>
        <taxon>Chlorophyta</taxon>
        <taxon>Pyramimonadophyceae</taxon>
        <taxon>Pyramimonadales</taxon>
        <taxon>Pyramimonadaceae</taxon>
        <taxon>Cymbomonas</taxon>
    </lineage>
</organism>
<feature type="region of interest" description="Disordered" evidence="4">
    <location>
        <begin position="465"/>
        <end position="544"/>
    </location>
</feature>
<feature type="compositionally biased region" description="Basic and acidic residues" evidence="4">
    <location>
        <begin position="428"/>
        <end position="451"/>
    </location>
</feature>
<dbReference type="Gene3D" id="3.80.10.10">
    <property type="entry name" value="Ribonuclease Inhibitor"/>
    <property type="match status" value="1"/>
</dbReference>
<name>A0AAE0C5I8_9CHLO</name>
<dbReference type="PANTHER" id="PTHR48051:SF42">
    <property type="entry name" value="LEUCINE-RICH REPEAT-CONTAINING PROTEIN 18-LIKE"/>
    <property type="match status" value="1"/>
</dbReference>
<dbReference type="AlphaFoldDB" id="A0AAE0C5I8"/>
<evidence type="ECO:0000256" key="1">
    <source>
        <dbReference type="ARBA" id="ARBA00004430"/>
    </source>
</evidence>
<keyword evidence="2" id="KW-0433">Leucine-rich repeat</keyword>
<accession>A0AAE0C5I8</accession>
<feature type="region of interest" description="Disordered" evidence="4">
    <location>
        <begin position="381"/>
        <end position="451"/>
    </location>
</feature>
<dbReference type="PANTHER" id="PTHR48051">
    <property type="match status" value="1"/>
</dbReference>
<gene>
    <name evidence="5" type="ORF">CYMTET_42817</name>
</gene>
<keyword evidence="6" id="KW-1185">Reference proteome</keyword>
<dbReference type="SMART" id="SM00369">
    <property type="entry name" value="LRR_TYP"/>
    <property type="match status" value="2"/>
</dbReference>
<dbReference type="Pfam" id="PF13855">
    <property type="entry name" value="LRR_8"/>
    <property type="match status" value="1"/>
</dbReference>